<dbReference type="EMBL" id="CP077079">
    <property type="protein sequence ID" value="QXH69976.1"/>
    <property type="molecule type" value="Genomic_DNA"/>
</dbReference>
<evidence type="ECO:0000313" key="3">
    <source>
        <dbReference type="Proteomes" id="UP000886848"/>
    </source>
</evidence>
<name>A0ABX8P9F3_9PSED</name>
<sequence length="97" mass="10584">MKVQRTPLAEYAAKRHALTAKRLGMTQGALSKAIRDGRVIYVTDCPDGSISAVEEKPFPGQRREPQLSEFVNARPSTAPKKAPEGPVNVSSTHQVTR</sequence>
<proteinExistence type="predicted"/>
<gene>
    <name evidence="2" type="ORF">KSS96_06530</name>
</gene>
<accession>A0ABX8P9F3</accession>
<keyword evidence="3" id="KW-1185">Reference proteome</keyword>
<feature type="compositionally biased region" description="Polar residues" evidence="1">
    <location>
        <begin position="88"/>
        <end position="97"/>
    </location>
</feature>
<feature type="compositionally biased region" description="Basic and acidic residues" evidence="1">
    <location>
        <begin position="53"/>
        <end position="66"/>
    </location>
</feature>
<reference evidence="2" key="1">
    <citation type="journal article" date="2021" name="Microorganisms">
        <title>The Ever-Expanding Pseudomonas Genus: Description of 43 New Species and Partition of the Pseudomonas putida Group.</title>
        <authorList>
            <person name="Girard L."/>
            <person name="Lood C."/>
            <person name="Hofte M."/>
            <person name="Vandamme P."/>
            <person name="Rokni-Zadeh H."/>
            <person name="van Noort V."/>
            <person name="Lavigne R."/>
            <person name="De Mot R."/>
        </authorList>
    </citation>
    <scope>NUCLEOTIDE SEQUENCE</scope>
    <source>
        <strain evidence="2">SWRI132</strain>
    </source>
</reference>
<organism evidence="2 3">
    <name type="scientific">Pseudomonas asgharzadehiana</name>
    <dbReference type="NCBI Taxonomy" id="2842349"/>
    <lineage>
        <taxon>Bacteria</taxon>
        <taxon>Pseudomonadati</taxon>
        <taxon>Pseudomonadota</taxon>
        <taxon>Gammaproteobacteria</taxon>
        <taxon>Pseudomonadales</taxon>
        <taxon>Pseudomonadaceae</taxon>
        <taxon>Pseudomonas</taxon>
    </lineage>
</organism>
<evidence type="ECO:0000256" key="1">
    <source>
        <dbReference type="SAM" id="MobiDB-lite"/>
    </source>
</evidence>
<dbReference type="RefSeq" id="WP_217856445.1">
    <property type="nucleotide sequence ID" value="NZ_CP077079.1"/>
</dbReference>
<evidence type="ECO:0000313" key="2">
    <source>
        <dbReference type="EMBL" id="QXH69976.1"/>
    </source>
</evidence>
<dbReference type="Pfam" id="PF09048">
    <property type="entry name" value="Cro"/>
    <property type="match status" value="1"/>
</dbReference>
<protein>
    <submittedName>
        <fullName evidence="2">Cro/Cl family transcriptional regulator</fullName>
    </submittedName>
</protein>
<feature type="region of interest" description="Disordered" evidence="1">
    <location>
        <begin position="51"/>
        <end position="97"/>
    </location>
</feature>
<dbReference type="Proteomes" id="UP000886848">
    <property type="component" value="Chromosome"/>
</dbReference>
<dbReference type="InterPro" id="IPR000655">
    <property type="entry name" value="Cro-like"/>
</dbReference>